<evidence type="ECO:0000256" key="1">
    <source>
        <dbReference type="ARBA" id="ARBA00006110"/>
    </source>
</evidence>
<feature type="coiled-coil region" evidence="2">
    <location>
        <begin position="288"/>
        <end position="318"/>
    </location>
</feature>
<gene>
    <name evidence="5" type="ORF">C9374_005731</name>
</gene>
<dbReference type="Pfam" id="PF12923">
    <property type="entry name" value="RRP7"/>
    <property type="match status" value="1"/>
</dbReference>
<dbReference type="Proteomes" id="UP000816034">
    <property type="component" value="Unassembled WGS sequence"/>
</dbReference>
<dbReference type="GO" id="GO:0034456">
    <property type="term" value="C:UTP-C complex"/>
    <property type="evidence" value="ECO:0007669"/>
    <property type="project" value="TreeGrafter"/>
</dbReference>
<keyword evidence="6" id="KW-1185">Reference proteome</keyword>
<organism evidence="5 6">
    <name type="scientific">Naegleria lovaniensis</name>
    <name type="common">Amoeba</name>
    <dbReference type="NCBI Taxonomy" id="51637"/>
    <lineage>
        <taxon>Eukaryota</taxon>
        <taxon>Discoba</taxon>
        <taxon>Heterolobosea</taxon>
        <taxon>Tetramitia</taxon>
        <taxon>Eutetramitia</taxon>
        <taxon>Vahlkampfiidae</taxon>
        <taxon>Naegleria</taxon>
    </lineage>
</organism>
<dbReference type="PANTHER" id="PTHR13191:SF0">
    <property type="entry name" value="RIBOSOMAL RNA-PROCESSING PROTEIN 7 HOMOLOG A-RELATED"/>
    <property type="match status" value="1"/>
</dbReference>
<accession>A0AA88GMX9</accession>
<protein>
    <recommendedName>
        <fullName evidence="4">Ribosomal RNA-processing protein 7 C-terminal domain-containing protein</fullName>
    </recommendedName>
</protein>
<feature type="compositionally biased region" description="Acidic residues" evidence="3">
    <location>
        <begin position="15"/>
        <end position="36"/>
    </location>
</feature>
<evidence type="ECO:0000256" key="3">
    <source>
        <dbReference type="SAM" id="MobiDB-lite"/>
    </source>
</evidence>
<dbReference type="Gene3D" id="6.10.250.1770">
    <property type="match status" value="1"/>
</dbReference>
<feature type="coiled-coil region" evidence="2">
    <location>
        <begin position="203"/>
        <end position="230"/>
    </location>
</feature>
<feature type="region of interest" description="Disordered" evidence="3">
    <location>
        <begin position="1"/>
        <end position="36"/>
    </location>
</feature>
<dbReference type="GO" id="GO:0032545">
    <property type="term" value="C:CURI complex"/>
    <property type="evidence" value="ECO:0007669"/>
    <property type="project" value="TreeGrafter"/>
</dbReference>
<evidence type="ECO:0000313" key="5">
    <source>
        <dbReference type="EMBL" id="KAG2381939.1"/>
    </source>
</evidence>
<dbReference type="AlphaFoldDB" id="A0AA88GMX9"/>
<sequence length="332" mass="38963">MPKQNASEKKNEDSVIMDENYETSSDESSSESEDEMVSVKMTNRMIALEYRLEGHSEVPLYLFYKQHNGAIPNNKNDENDKNHKNERTKGHVLFCTNPSPFLNEEGLSELFASNFDSQIGQCVMSHLEEKHDHVENWLEFQNPFSMYRDHPRIKSGTAHILLNKASAVQKALEKPIISAKVQARPEPKRGLDKYLEEYQTIQFPSEKSERDEAKKELNQYMKEFDIKEKQRMQVINVLRNKADDKGWTKVFHRGNSGPIHASELKPKKKIKKVPQKMKHRLDLPFYKFQKVEKKKKAFEDLREQFERDQALIERMKREKKFESVSKANDSNI</sequence>
<dbReference type="InterPro" id="IPR040446">
    <property type="entry name" value="RRP7"/>
</dbReference>
<dbReference type="EMBL" id="PYSW02000025">
    <property type="protein sequence ID" value="KAG2381939.1"/>
    <property type="molecule type" value="Genomic_DNA"/>
</dbReference>
<name>A0AA88GMX9_NAELO</name>
<dbReference type="GO" id="GO:0000028">
    <property type="term" value="P:ribosomal small subunit assembly"/>
    <property type="evidence" value="ECO:0007669"/>
    <property type="project" value="TreeGrafter"/>
</dbReference>
<proteinExistence type="inferred from homology"/>
<keyword evidence="2" id="KW-0175">Coiled coil</keyword>
<comment type="similarity">
    <text evidence="1">Belongs to the RRP7 family.</text>
</comment>
<comment type="caution">
    <text evidence="5">The sequence shown here is derived from an EMBL/GenBank/DDBJ whole genome shotgun (WGS) entry which is preliminary data.</text>
</comment>
<evidence type="ECO:0000259" key="4">
    <source>
        <dbReference type="Pfam" id="PF12923"/>
    </source>
</evidence>
<dbReference type="PANTHER" id="PTHR13191">
    <property type="entry name" value="RIBOSOMAL RNA PROCESSING PROTEIN 7-RELATED"/>
    <property type="match status" value="1"/>
</dbReference>
<dbReference type="GO" id="GO:0006364">
    <property type="term" value="P:rRNA processing"/>
    <property type="evidence" value="ECO:0007669"/>
    <property type="project" value="TreeGrafter"/>
</dbReference>
<feature type="compositionally biased region" description="Basic and acidic residues" evidence="3">
    <location>
        <begin position="1"/>
        <end position="13"/>
    </location>
</feature>
<evidence type="ECO:0000256" key="2">
    <source>
        <dbReference type="SAM" id="Coils"/>
    </source>
</evidence>
<feature type="domain" description="Ribosomal RNA-processing protein 7 C-terminal" evidence="4">
    <location>
        <begin position="209"/>
        <end position="323"/>
    </location>
</feature>
<dbReference type="RefSeq" id="XP_044547618.1">
    <property type="nucleotide sequence ID" value="XM_044695514.1"/>
</dbReference>
<dbReference type="InterPro" id="IPR024326">
    <property type="entry name" value="RRP7_C"/>
</dbReference>
<evidence type="ECO:0000313" key="6">
    <source>
        <dbReference type="Proteomes" id="UP000816034"/>
    </source>
</evidence>
<reference evidence="5 6" key="1">
    <citation type="journal article" date="2018" name="BMC Genomics">
        <title>The genome of Naegleria lovaniensis, the basis for a comparative approach to unravel pathogenicity factors of the human pathogenic amoeba N. fowleri.</title>
        <authorList>
            <person name="Liechti N."/>
            <person name="Schurch N."/>
            <person name="Bruggmann R."/>
            <person name="Wittwer M."/>
        </authorList>
    </citation>
    <scope>NUCLEOTIDE SEQUENCE [LARGE SCALE GENOMIC DNA]</scope>
    <source>
        <strain evidence="5 6">ATCC 30569</strain>
    </source>
</reference>
<dbReference type="GeneID" id="68098186"/>